<dbReference type="Pfam" id="PF01895">
    <property type="entry name" value="PhoU"/>
    <property type="match status" value="1"/>
</dbReference>
<dbReference type="InterPro" id="IPR026022">
    <property type="entry name" value="PhoU_dom"/>
</dbReference>
<gene>
    <name evidence="2" type="ORF">NEF87_002339</name>
</gene>
<proteinExistence type="predicted"/>
<dbReference type="SUPFAM" id="SSF109755">
    <property type="entry name" value="PhoU-like"/>
    <property type="match status" value="1"/>
</dbReference>
<keyword evidence="3" id="KW-1185">Reference proteome</keyword>
<reference evidence="2" key="1">
    <citation type="submission" date="2022-09" db="EMBL/GenBank/DDBJ databases">
        <title>Actin cytoskeleton and complex cell architecture in an #Asgard archaeon.</title>
        <authorList>
            <person name="Ponce Toledo R.I."/>
            <person name="Schleper C."/>
            <person name="Rodrigues Oliveira T."/>
            <person name="Wollweber F."/>
            <person name="Xu J."/>
            <person name="Rittmann S."/>
            <person name="Klingl A."/>
            <person name="Pilhofer M."/>
        </authorList>
    </citation>
    <scope>NUCLEOTIDE SEQUENCE</scope>
    <source>
        <strain evidence="2">B-35</strain>
    </source>
</reference>
<evidence type="ECO:0000313" key="2">
    <source>
        <dbReference type="EMBL" id="UYP46054.1"/>
    </source>
</evidence>
<organism evidence="2 3">
    <name type="scientific">Candidatus Lokiarchaeum ossiferum</name>
    <dbReference type="NCBI Taxonomy" id="2951803"/>
    <lineage>
        <taxon>Archaea</taxon>
        <taxon>Promethearchaeati</taxon>
        <taxon>Promethearchaeota</taxon>
        <taxon>Promethearchaeia</taxon>
        <taxon>Promethearchaeales</taxon>
        <taxon>Promethearchaeaceae</taxon>
        <taxon>Candidatus Lokiarchaeum</taxon>
    </lineage>
</organism>
<dbReference type="EMBL" id="CP104013">
    <property type="protein sequence ID" value="UYP46054.1"/>
    <property type="molecule type" value="Genomic_DNA"/>
</dbReference>
<dbReference type="Gene3D" id="1.20.58.220">
    <property type="entry name" value="Phosphate transport system protein phou homolog 2, domain 2"/>
    <property type="match status" value="1"/>
</dbReference>
<name>A0ABY6HU34_9ARCH</name>
<feature type="domain" description="PhoU" evidence="1">
    <location>
        <begin position="176"/>
        <end position="250"/>
    </location>
</feature>
<sequence>MALSEFDQFEQKKVQEVKGSYYIYLPKSWCKKYGVAEDKRIFLKQLADDSLLIRSNSKALEMETSYTIDLDIDMERPDDCSKEEYIDYLFNLYLTAYIIGYHTIILKKRTKIPLKVKNRIHKMTRKLYGMVVISESETQIVVEEHLDEIDLRVMSKQLLNKVGLLMGNFVEMVEEDSIIEEVEDMVDELIEQDNQIDEHRYAIERYVHQILTYPTLGRFINVSSVECLHYSENTRLIERIGDHITKLAKLLKMQPIEDRPFVLKHLHGMVQYYHTIQDYYWRKDSLKFFSLTRDIKEYSIEIKQLIFENHPDTEYLIPIRRVCNICGDIAEIRINDILARQQAAESDNHHKTKKSE</sequence>
<dbReference type="InterPro" id="IPR038078">
    <property type="entry name" value="PhoU-like_sf"/>
</dbReference>
<accession>A0ABY6HU34</accession>
<protein>
    <recommendedName>
        <fullName evidence="1">PhoU domain-containing protein</fullName>
    </recommendedName>
</protein>
<evidence type="ECO:0000259" key="1">
    <source>
        <dbReference type="Pfam" id="PF01895"/>
    </source>
</evidence>
<evidence type="ECO:0000313" key="3">
    <source>
        <dbReference type="Proteomes" id="UP001208689"/>
    </source>
</evidence>
<dbReference type="Proteomes" id="UP001208689">
    <property type="component" value="Chromosome"/>
</dbReference>